<keyword evidence="8" id="KW-0378">Hydrolase</keyword>
<dbReference type="PANTHER" id="PTHR23070">
    <property type="entry name" value="BCS1 AAA-TYPE ATPASE"/>
    <property type="match status" value="1"/>
</dbReference>
<comment type="subcellular location">
    <subcellularLocation>
        <location evidence="2">Cell membrane</location>
    </subcellularLocation>
</comment>
<dbReference type="PROSITE" id="PS00674">
    <property type="entry name" value="AAA"/>
    <property type="match status" value="1"/>
</dbReference>
<dbReference type="InterPro" id="IPR058017">
    <property type="entry name" value="At3g28540-like_C"/>
</dbReference>
<protein>
    <submittedName>
        <fullName evidence="14">AAA+ ATPase domain-containing protein</fullName>
    </submittedName>
</protein>
<keyword evidence="7" id="KW-0677">Repeat</keyword>
<keyword evidence="5" id="KW-0433">Leucine-rich repeat</keyword>
<evidence type="ECO:0000256" key="7">
    <source>
        <dbReference type="ARBA" id="ARBA00022737"/>
    </source>
</evidence>
<dbReference type="GO" id="GO:0051707">
    <property type="term" value="P:response to other organism"/>
    <property type="evidence" value="ECO:0007669"/>
    <property type="project" value="UniProtKB-ARBA"/>
</dbReference>
<dbReference type="InterPro" id="IPR003591">
    <property type="entry name" value="Leu-rich_rpt_typical-subtyp"/>
</dbReference>
<dbReference type="InterPro" id="IPR003960">
    <property type="entry name" value="ATPase_AAA_CS"/>
</dbReference>
<dbReference type="GO" id="GO:0006952">
    <property type="term" value="P:defense response"/>
    <property type="evidence" value="ECO:0007669"/>
    <property type="project" value="UniProtKB-ARBA"/>
</dbReference>
<reference evidence="14 15" key="1">
    <citation type="journal article" date="2018" name="Mol. Plant">
        <title>The genome of Artemisia annua provides insight into the evolution of Asteraceae family and artemisinin biosynthesis.</title>
        <authorList>
            <person name="Shen Q."/>
            <person name="Zhang L."/>
            <person name="Liao Z."/>
            <person name="Wang S."/>
            <person name="Yan T."/>
            <person name="Shi P."/>
            <person name="Liu M."/>
            <person name="Fu X."/>
            <person name="Pan Q."/>
            <person name="Wang Y."/>
            <person name="Lv Z."/>
            <person name="Lu X."/>
            <person name="Zhang F."/>
            <person name="Jiang W."/>
            <person name="Ma Y."/>
            <person name="Chen M."/>
            <person name="Hao X."/>
            <person name="Li L."/>
            <person name="Tang Y."/>
            <person name="Lv G."/>
            <person name="Zhou Y."/>
            <person name="Sun X."/>
            <person name="Brodelius P.E."/>
            <person name="Rose J.K.C."/>
            <person name="Tang K."/>
        </authorList>
    </citation>
    <scope>NUCLEOTIDE SEQUENCE [LARGE SCALE GENOMIC DNA]</scope>
    <source>
        <strain evidence="15">cv. Huhao1</strain>
        <tissue evidence="14">Leaf</tissue>
    </source>
</reference>
<keyword evidence="4" id="KW-1003">Cell membrane</keyword>
<evidence type="ECO:0000256" key="9">
    <source>
        <dbReference type="ARBA" id="ARBA00022842"/>
    </source>
</evidence>
<comment type="similarity">
    <text evidence="3">Belongs to the AAA ATPase family. BCS1 subfamily.</text>
</comment>
<feature type="domain" description="AAA+ ATPase" evidence="13">
    <location>
        <begin position="693"/>
        <end position="827"/>
    </location>
</feature>
<dbReference type="GO" id="GO:0016887">
    <property type="term" value="F:ATP hydrolysis activity"/>
    <property type="evidence" value="ECO:0007669"/>
    <property type="project" value="InterPro"/>
</dbReference>
<evidence type="ECO:0000256" key="1">
    <source>
        <dbReference type="ARBA" id="ARBA00001946"/>
    </source>
</evidence>
<evidence type="ECO:0000313" key="15">
    <source>
        <dbReference type="Proteomes" id="UP000245207"/>
    </source>
</evidence>
<dbReference type="OrthoDB" id="10251412at2759"/>
<dbReference type="STRING" id="35608.A0A2U1M131"/>
<dbReference type="Gene3D" id="3.40.50.300">
    <property type="entry name" value="P-loop containing nucleotide triphosphate hydrolases"/>
    <property type="match status" value="1"/>
</dbReference>
<dbReference type="EMBL" id="PKPP01006911">
    <property type="protein sequence ID" value="PWA54951.1"/>
    <property type="molecule type" value="Genomic_DNA"/>
</dbReference>
<dbReference type="Pfam" id="PF13516">
    <property type="entry name" value="LRR_6"/>
    <property type="match status" value="1"/>
</dbReference>
<dbReference type="GO" id="GO:0005524">
    <property type="term" value="F:ATP binding"/>
    <property type="evidence" value="ECO:0007669"/>
    <property type="project" value="InterPro"/>
</dbReference>
<dbReference type="SMART" id="SM00382">
    <property type="entry name" value="AAA"/>
    <property type="match status" value="1"/>
</dbReference>
<dbReference type="SUPFAM" id="SSF52540">
    <property type="entry name" value="P-loop containing nucleoside triphosphate hydrolases"/>
    <property type="match status" value="1"/>
</dbReference>
<evidence type="ECO:0000256" key="11">
    <source>
        <dbReference type="ARBA" id="ARBA00023180"/>
    </source>
</evidence>
<evidence type="ECO:0000256" key="12">
    <source>
        <dbReference type="ARBA" id="ARBA00049360"/>
    </source>
</evidence>
<keyword evidence="9" id="KW-0460">Magnesium</keyword>
<name>A0A2U1M131_ARTAN</name>
<dbReference type="InterPro" id="IPR003593">
    <property type="entry name" value="AAA+_ATPase"/>
</dbReference>
<comment type="cofactor">
    <cofactor evidence="1">
        <name>Mg(2+)</name>
        <dbReference type="ChEBI" id="CHEBI:18420"/>
    </cofactor>
</comment>
<dbReference type="Pfam" id="PF00004">
    <property type="entry name" value="AAA"/>
    <property type="match status" value="1"/>
</dbReference>
<dbReference type="Pfam" id="PF00560">
    <property type="entry name" value="LRR_1"/>
    <property type="match status" value="3"/>
</dbReference>
<dbReference type="InterPro" id="IPR001611">
    <property type="entry name" value="Leu-rich_rpt"/>
</dbReference>
<organism evidence="14 15">
    <name type="scientific">Artemisia annua</name>
    <name type="common">Sweet wormwood</name>
    <dbReference type="NCBI Taxonomy" id="35608"/>
    <lineage>
        <taxon>Eukaryota</taxon>
        <taxon>Viridiplantae</taxon>
        <taxon>Streptophyta</taxon>
        <taxon>Embryophyta</taxon>
        <taxon>Tracheophyta</taxon>
        <taxon>Spermatophyta</taxon>
        <taxon>Magnoliopsida</taxon>
        <taxon>eudicotyledons</taxon>
        <taxon>Gunneridae</taxon>
        <taxon>Pentapetalae</taxon>
        <taxon>asterids</taxon>
        <taxon>campanulids</taxon>
        <taxon>Asterales</taxon>
        <taxon>Asteraceae</taxon>
        <taxon>Asteroideae</taxon>
        <taxon>Anthemideae</taxon>
        <taxon>Artemisiinae</taxon>
        <taxon>Artemisia</taxon>
    </lineage>
</organism>
<comment type="caution">
    <text evidence="14">The sequence shown here is derived from an EMBL/GenBank/DDBJ whole genome shotgun (WGS) entry which is preliminary data.</text>
</comment>
<evidence type="ECO:0000256" key="2">
    <source>
        <dbReference type="ARBA" id="ARBA00004236"/>
    </source>
</evidence>
<dbReference type="Gene3D" id="3.80.10.10">
    <property type="entry name" value="Ribonuclease Inhibitor"/>
    <property type="match status" value="2"/>
</dbReference>
<keyword evidence="11" id="KW-0325">Glycoprotein</keyword>
<comment type="catalytic activity">
    <reaction evidence="12">
        <text>ATP + H2O = ADP + phosphate + H(+)</text>
        <dbReference type="Rhea" id="RHEA:13065"/>
        <dbReference type="ChEBI" id="CHEBI:15377"/>
        <dbReference type="ChEBI" id="CHEBI:15378"/>
        <dbReference type="ChEBI" id="CHEBI:30616"/>
        <dbReference type="ChEBI" id="CHEBI:43474"/>
        <dbReference type="ChEBI" id="CHEBI:456216"/>
    </reaction>
</comment>
<dbReference type="InterPro" id="IPR027417">
    <property type="entry name" value="P-loop_NTPase"/>
</dbReference>
<dbReference type="Pfam" id="PF14363">
    <property type="entry name" value="AAA_assoc"/>
    <property type="match status" value="1"/>
</dbReference>
<dbReference type="PROSITE" id="PS51450">
    <property type="entry name" value="LRR"/>
    <property type="match status" value="1"/>
</dbReference>
<evidence type="ECO:0000256" key="3">
    <source>
        <dbReference type="ARBA" id="ARBA00007448"/>
    </source>
</evidence>
<dbReference type="FunFam" id="3.80.10.10:FF:000041">
    <property type="entry name" value="LRR receptor-like serine/threonine-protein kinase ERECTA"/>
    <property type="match status" value="1"/>
</dbReference>
<dbReference type="AlphaFoldDB" id="A0A2U1M131"/>
<dbReference type="PRINTS" id="PR00019">
    <property type="entry name" value="LEURICHRPT"/>
</dbReference>
<evidence type="ECO:0000313" key="14">
    <source>
        <dbReference type="EMBL" id="PWA54951.1"/>
    </source>
</evidence>
<dbReference type="InterPro" id="IPR025753">
    <property type="entry name" value="AAA_N_dom"/>
</dbReference>
<dbReference type="Proteomes" id="UP000245207">
    <property type="component" value="Unassembled WGS sequence"/>
</dbReference>
<dbReference type="SMART" id="SM00369">
    <property type="entry name" value="LRR_TYP"/>
    <property type="match status" value="7"/>
</dbReference>
<evidence type="ECO:0000256" key="8">
    <source>
        <dbReference type="ARBA" id="ARBA00022801"/>
    </source>
</evidence>
<dbReference type="FunFam" id="3.80.10.10:FF:000383">
    <property type="entry name" value="Leucine-rich repeat receptor protein kinase EMS1"/>
    <property type="match status" value="1"/>
</dbReference>
<sequence length="897" mass="101672">MGPHVFNNLLQKLEELSLGDVNISSVLPTSLNISSSLKLLNLFQTGLQGKLPHYIFNLHSLETLDLSYNDFTGDIPSDISLNQTHLTYLDLSSNKLNGTLPSWLFTSPYLEHLSLDDNMFSGNVPFESFALPSLQVLDLSNNNQLGGHTDMQTFRQLTNLTVLGLSSNNFSGEWELDTLLTSLTNLEYLDLSYNGFSVTTKNANHYVNPGFSYLGLASCKLKVFPNSFRAMKQVLEFDLSSNEIHGQIPHWAGEIGGNRLFRLNLSHNLIQGPFPPSICNMSNLRYLDMSNNRFGGLIPTCFEKLTSSLEVIDMGNNSFQGLIPSSYDDCGPLEGLILKGNQFEGELPSSLSKCQSLKVVDLGNNHLNGTFPSWLGDLPNLQVLVLKSNRFCGHIQPSSAVKFPFRSLQVLDVSHNRIFKNMYPKPFKGRRMTEAMRIEISVSKWQIILVTKPPDMFSYENLPSLPPPKTILTTAASLTASAVLFKSLAADIIPVDINEYFKTCFKRFSSELTIVIQESDGLTPNHLFESANIYLGSKLSPLTRRIKVQKPEKDNEFTVTVDRNQVIVDVFQNVKCKWVLQSERVEVRHNSNPRSSEVKYFELSFHKKHKETMLKKYLGYVVRKAKEIKEESKTVKLHTVDYNGTDYWGSIVLNHPATFETMAMDEEKKVEIMEDLDLFIRRKEYYRRVGKAWKRGYLFYGPPGTGKSSLVAAMANYLKFDVYDLDLREVQCNSDLRRLLIGTKNKSIIVIEDIDCNVGVQSRELDQEPNDDDKITLSGLLNFIDGLWSSCGDERIIVFTTNHKDRLDEALLRPGRMDVHLEMSYCSYGGFKVLASTYLQVKEEEKLEVFHVIKDLLEKVKVTPAEIAGELMKSENVEMVLKNVVHWLRVKEQINST</sequence>
<keyword evidence="10" id="KW-0472">Membrane</keyword>
<evidence type="ECO:0000256" key="4">
    <source>
        <dbReference type="ARBA" id="ARBA00022475"/>
    </source>
</evidence>
<keyword evidence="6" id="KW-0732">Signal</keyword>
<evidence type="ECO:0000256" key="6">
    <source>
        <dbReference type="ARBA" id="ARBA00022729"/>
    </source>
</evidence>
<accession>A0A2U1M131</accession>
<dbReference type="InterPro" id="IPR050747">
    <property type="entry name" value="Mitochondrial_chaperone_BCS1"/>
</dbReference>
<gene>
    <name evidence="14" type="ORF">CTI12_AA427620</name>
</gene>
<dbReference type="InterPro" id="IPR003959">
    <property type="entry name" value="ATPase_AAA_core"/>
</dbReference>
<proteinExistence type="inferred from homology"/>
<dbReference type="SUPFAM" id="SSF52058">
    <property type="entry name" value="L domain-like"/>
    <property type="match status" value="2"/>
</dbReference>
<dbReference type="Pfam" id="PF25568">
    <property type="entry name" value="AAA_lid_At3g28540"/>
    <property type="match status" value="1"/>
</dbReference>
<dbReference type="Gene3D" id="6.10.280.40">
    <property type="match status" value="1"/>
</dbReference>
<evidence type="ECO:0000259" key="13">
    <source>
        <dbReference type="SMART" id="SM00382"/>
    </source>
</evidence>
<evidence type="ECO:0000256" key="5">
    <source>
        <dbReference type="ARBA" id="ARBA00022614"/>
    </source>
</evidence>
<keyword evidence="15" id="KW-1185">Reference proteome</keyword>
<dbReference type="GO" id="GO:0005886">
    <property type="term" value="C:plasma membrane"/>
    <property type="evidence" value="ECO:0007669"/>
    <property type="project" value="UniProtKB-SubCell"/>
</dbReference>
<dbReference type="Pfam" id="PF13855">
    <property type="entry name" value="LRR_8"/>
    <property type="match status" value="2"/>
</dbReference>
<dbReference type="CDD" id="cd19510">
    <property type="entry name" value="RecA-like_BCS1"/>
    <property type="match status" value="1"/>
</dbReference>
<evidence type="ECO:0000256" key="10">
    <source>
        <dbReference type="ARBA" id="ARBA00023136"/>
    </source>
</evidence>
<dbReference type="InterPro" id="IPR032675">
    <property type="entry name" value="LRR_dom_sf"/>
</dbReference>